<dbReference type="EMBL" id="RBAK01000005">
    <property type="protein sequence ID" value="RKN46185.1"/>
    <property type="molecule type" value="Genomic_DNA"/>
</dbReference>
<dbReference type="GO" id="GO:0003677">
    <property type="term" value="F:DNA binding"/>
    <property type="evidence" value="ECO:0007669"/>
    <property type="project" value="InterPro"/>
</dbReference>
<comment type="caution">
    <text evidence="2">The sequence shown here is derived from an EMBL/GenBank/DDBJ whole genome shotgun (WGS) entry which is preliminary data.</text>
</comment>
<dbReference type="OrthoDB" id="4498779at2"/>
<evidence type="ECO:0000313" key="2">
    <source>
        <dbReference type="EMBL" id="RKN46185.1"/>
    </source>
</evidence>
<dbReference type="InterPro" id="IPR011990">
    <property type="entry name" value="TPR-like_helical_dom_sf"/>
</dbReference>
<dbReference type="RefSeq" id="WP_120728968.1">
    <property type="nucleotide sequence ID" value="NZ_RBAK01000005.1"/>
</dbReference>
<dbReference type="Gene3D" id="1.10.260.40">
    <property type="entry name" value="lambda repressor-like DNA-binding domains"/>
    <property type="match status" value="1"/>
</dbReference>
<gene>
    <name evidence="2" type="ORF">D7223_14700</name>
</gene>
<feature type="compositionally biased region" description="Basic and acidic residues" evidence="1">
    <location>
        <begin position="119"/>
        <end position="128"/>
    </location>
</feature>
<keyword evidence="3" id="KW-1185">Reference proteome</keyword>
<evidence type="ECO:0000256" key="1">
    <source>
        <dbReference type="SAM" id="MobiDB-lite"/>
    </source>
</evidence>
<evidence type="ECO:0008006" key="4">
    <source>
        <dbReference type="Google" id="ProtNLM"/>
    </source>
</evidence>
<dbReference type="InterPro" id="IPR010982">
    <property type="entry name" value="Lambda_DNA-bd_dom_sf"/>
</dbReference>
<dbReference type="Gene3D" id="1.25.40.10">
    <property type="entry name" value="Tetratricopeptide repeat domain"/>
    <property type="match status" value="1"/>
</dbReference>
<organism evidence="2 3">
    <name type="scientific">Micromonospora endolithica</name>
    <dbReference type="NCBI Taxonomy" id="230091"/>
    <lineage>
        <taxon>Bacteria</taxon>
        <taxon>Bacillati</taxon>
        <taxon>Actinomycetota</taxon>
        <taxon>Actinomycetes</taxon>
        <taxon>Micromonosporales</taxon>
        <taxon>Micromonosporaceae</taxon>
        <taxon>Micromonospora</taxon>
    </lineage>
</organism>
<dbReference type="AlphaFoldDB" id="A0A3A9ZDA6"/>
<reference evidence="2 3" key="1">
    <citation type="journal article" date="2004" name="Syst. Appl. Microbiol.">
        <title>Cryptoendolithic actinomycetes from antarctic sandstone rock samples: Micromonospora endolithica sp. nov. and two isolates related to Micromonospora coerulea Jensen 1932.</title>
        <authorList>
            <person name="Hirsch P."/>
            <person name="Mevs U."/>
            <person name="Kroppenstedt R.M."/>
            <person name="Schumann P."/>
            <person name="Stackebrandt E."/>
        </authorList>
    </citation>
    <scope>NUCLEOTIDE SEQUENCE [LARGE SCALE GENOMIC DNA]</scope>
    <source>
        <strain evidence="2 3">JCM 12677</strain>
    </source>
</reference>
<evidence type="ECO:0000313" key="3">
    <source>
        <dbReference type="Proteomes" id="UP000281726"/>
    </source>
</evidence>
<protein>
    <recommendedName>
        <fullName evidence="4">XRE family transcriptional regulator</fullName>
    </recommendedName>
</protein>
<name>A0A3A9ZDA6_9ACTN</name>
<feature type="region of interest" description="Disordered" evidence="1">
    <location>
        <begin position="119"/>
        <end position="143"/>
    </location>
</feature>
<proteinExistence type="predicted"/>
<dbReference type="Proteomes" id="UP000281726">
    <property type="component" value="Unassembled WGS sequence"/>
</dbReference>
<dbReference type="SUPFAM" id="SSF48452">
    <property type="entry name" value="TPR-like"/>
    <property type="match status" value="1"/>
</dbReference>
<accession>A0A3A9ZDA6</accession>
<sequence length="445" mass="49394">MARSARSYQQEADELRASGWTYRQIASHWRKRYRFNPRVAFRLAHGLTQADVARRWNEQWPDAEAPKTAKQISYWEIWPGPAGRAPSLDTLNKLAFLYRCAAGDLLGGEDHSHLDTAALRESEPEPHAGRSTGEHSTGAPLPAGTVLTRVTDRIVEDFEILTDTYRHLDYREGSGRVSADLGAHLHRMLEVSNRTTNTGTHHRLLRAAGDAAQLAAWFAIDAQRYQQAHGFCRLTISLAEKANDRALHSYGLGVLSQIHLHRGDGRTALSLLGTARDVGGQGMPAAVNSWLSEAIGEAYGLLDEPRRGMAALAAAERVFDGVSAANTPAWLSFFNADCHAARLKGRCLTRLSRPTEATRSLYEALTLLPADFVRERSGTFIDLAVAYTQMNQIEQACHAAIQADVLARRTGSERNRKRLRQLLVDLLPWTGLDCVQSLYRQVLIN</sequence>